<proteinExistence type="inferred from homology"/>
<evidence type="ECO:0000259" key="9">
    <source>
        <dbReference type="Pfam" id="PF01171"/>
    </source>
</evidence>
<feature type="domain" description="tRNA(Ile)-lysidine/2-thiocytidine synthase N-terminal" evidence="9">
    <location>
        <begin position="21"/>
        <end position="190"/>
    </location>
</feature>
<dbReference type="InterPro" id="IPR014729">
    <property type="entry name" value="Rossmann-like_a/b/a_fold"/>
</dbReference>
<dbReference type="Gene3D" id="3.40.50.620">
    <property type="entry name" value="HUPs"/>
    <property type="match status" value="1"/>
</dbReference>
<evidence type="ECO:0000256" key="1">
    <source>
        <dbReference type="ARBA" id="ARBA00004496"/>
    </source>
</evidence>
<dbReference type="CDD" id="cd01992">
    <property type="entry name" value="TilS_N"/>
    <property type="match status" value="1"/>
</dbReference>
<dbReference type="InterPro" id="IPR011063">
    <property type="entry name" value="TilS/TtcA_N"/>
</dbReference>
<dbReference type="Proteomes" id="UP000644875">
    <property type="component" value="Unassembled WGS sequence"/>
</dbReference>
<evidence type="ECO:0000256" key="4">
    <source>
        <dbReference type="ARBA" id="ARBA00022694"/>
    </source>
</evidence>
<keyword evidence="11" id="KW-1185">Reference proteome</keyword>
<evidence type="ECO:0000313" key="10">
    <source>
        <dbReference type="EMBL" id="MBJ8350053.1"/>
    </source>
</evidence>
<dbReference type="PANTHER" id="PTHR43033">
    <property type="entry name" value="TRNA(ILE)-LYSIDINE SYNTHASE-RELATED"/>
    <property type="match status" value="1"/>
</dbReference>
<reference evidence="10 11" key="1">
    <citation type="journal article" date="2021" name="Int. J. Syst. Evol. Microbiol.">
        <title>Streptococcus vicugnae sp. nov., isolated from faeces of alpacas (Vicugna pacos) and cattle (Bos taurus), Streptococcus zalophi sp. nov., and Streptococcus pacificus sp. nov., isolated from respiratory tract of California sea lions (Zalophus californianus).</title>
        <authorList>
            <person name="Volokhov D.V."/>
            <person name="Zagorodnyaya T.A."/>
            <person name="Shen Z."/>
            <person name="Blom J."/>
            <person name="Furtak V.A."/>
            <person name="Eisenberg T."/>
            <person name="Fan P."/>
            <person name="Jeong K.C."/>
            <person name="Gao Y."/>
            <person name="Zhang S."/>
            <person name="Amselle M."/>
        </authorList>
    </citation>
    <scope>NUCLEOTIDE SEQUENCE [LARGE SCALE GENOMIC DNA]</scope>
    <source>
        <strain evidence="11">CSL7508-lung</strain>
    </source>
</reference>
<accession>A0A934PAV7</accession>
<feature type="binding site" evidence="8">
    <location>
        <begin position="27"/>
        <end position="32"/>
    </location>
    <ligand>
        <name>ATP</name>
        <dbReference type="ChEBI" id="CHEBI:30616"/>
    </ligand>
</feature>
<dbReference type="EC" id="6.3.4.19" evidence="8"/>
<comment type="function">
    <text evidence="8">Ligates lysine onto the cytidine present at position 34 of the AUA codon-specific tRNA(Ile) that contains the anticodon CAU, in an ATP-dependent manner. Cytidine is converted to lysidine, thus changing the amino acid specificity of the tRNA from methionine to isoleucine.</text>
</comment>
<comment type="similarity">
    <text evidence="8">Belongs to the tRNA(Ile)-lysidine synthase family.</text>
</comment>
<gene>
    <name evidence="8 10" type="primary">tilS</name>
    <name evidence="10" type="ORF">JHK64_05335</name>
</gene>
<dbReference type="InterPro" id="IPR012796">
    <property type="entry name" value="Lysidine-tRNA-synth_C"/>
</dbReference>
<dbReference type="EMBL" id="JAENBP010000006">
    <property type="protein sequence ID" value="MBJ8350053.1"/>
    <property type="molecule type" value="Genomic_DNA"/>
</dbReference>
<evidence type="ECO:0000256" key="3">
    <source>
        <dbReference type="ARBA" id="ARBA00022598"/>
    </source>
</evidence>
<evidence type="ECO:0000256" key="7">
    <source>
        <dbReference type="ARBA" id="ARBA00048539"/>
    </source>
</evidence>
<dbReference type="NCBIfam" id="TIGR02433">
    <property type="entry name" value="lysidine_TilS_C"/>
    <property type="match status" value="1"/>
</dbReference>
<evidence type="ECO:0000256" key="8">
    <source>
        <dbReference type="HAMAP-Rule" id="MF_01161"/>
    </source>
</evidence>
<keyword evidence="2 8" id="KW-0963">Cytoplasm</keyword>
<evidence type="ECO:0000313" key="11">
    <source>
        <dbReference type="Proteomes" id="UP000644875"/>
    </source>
</evidence>
<evidence type="ECO:0000256" key="2">
    <source>
        <dbReference type="ARBA" id="ARBA00022490"/>
    </source>
</evidence>
<sequence>MNNQQLLKIIQKKSYFSSHSKVLIAVSGGSDSMALLQFLYAYKKVLEISIAIAHVNHNQRLASKEEENYLKEWATNHEIPIYISHFKEAFSEERARNHRYTFFKQIMSEHGYTALVTAHHADDQAETILMKLLRGSRLMDLTGIKERQPFFNGELIRPFLTIKKKDLPQVFHFEDASNNENTFLRNRIRNVYLPSLQKENPQISHHLIETAREVNLLKQALQSLTKDISTQDCQVFLRQDAAVQYFLLQTYLEQFADLNLSKNQFEDVLHIIKTKANYTHHLKNNYYLIKDYQQFTIKKMDPKTDSKSLEKVLEYGNNVTFGKYRFSFSDKPGNISLTSQSPMILRHRKQGDKIQLGNHSKKIRRLFIDGKYSFLERQNAIIGEQDGFIVFIMVGGDTYLRNHSNNDIMIATLHIEKIKE</sequence>
<protein>
    <recommendedName>
        <fullName evidence="8">tRNA(Ile)-lysidine synthase</fullName>
        <ecNumber evidence="8">6.3.4.19</ecNumber>
    </recommendedName>
    <alternativeName>
        <fullName evidence="8">tRNA(Ile)-2-lysyl-cytidine synthase</fullName>
    </alternativeName>
    <alternativeName>
        <fullName evidence="8">tRNA(Ile)-lysidine synthetase</fullName>
    </alternativeName>
</protein>
<comment type="catalytic activity">
    <reaction evidence="7 8">
        <text>cytidine(34) in tRNA(Ile2) + L-lysine + ATP = lysidine(34) in tRNA(Ile2) + AMP + diphosphate + H(+)</text>
        <dbReference type="Rhea" id="RHEA:43744"/>
        <dbReference type="Rhea" id="RHEA-COMP:10625"/>
        <dbReference type="Rhea" id="RHEA-COMP:10670"/>
        <dbReference type="ChEBI" id="CHEBI:15378"/>
        <dbReference type="ChEBI" id="CHEBI:30616"/>
        <dbReference type="ChEBI" id="CHEBI:32551"/>
        <dbReference type="ChEBI" id="CHEBI:33019"/>
        <dbReference type="ChEBI" id="CHEBI:82748"/>
        <dbReference type="ChEBI" id="CHEBI:83665"/>
        <dbReference type="ChEBI" id="CHEBI:456215"/>
        <dbReference type="EC" id="6.3.4.19"/>
    </reaction>
</comment>
<dbReference type="AlphaFoldDB" id="A0A934PAV7"/>
<name>A0A934PAV7_9STRE</name>
<dbReference type="InterPro" id="IPR012094">
    <property type="entry name" value="tRNA_Ile_lys_synt"/>
</dbReference>
<dbReference type="RefSeq" id="WP_199567972.1">
    <property type="nucleotide sequence ID" value="NZ_JAENBP010000006.1"/>
</dbReference>
<dbReference type="HAMAP" id="MF_01161">
    <property type="entry name" value="tRNA_Ile_lys_synt"/>
    <property type="match status" value="1"/>
</dbReference>
<dbReference type="Pfam" id="PF01171">
    <property type="entry name" value="ATP_bind_3"/>
    <property type="match status" value="1"/>
</dbReference>
<dbReference type="GO" id="GO:0005737">
    <property type="term" value="C:cytoplasm"/>
    <property type="evidence" value="ECO:0007669"/>
    <property type="project" value="UniProtKB-SubCell"/>
</dbReference>
<comment type="subcellular location">
    <subcellularLocation>
        <location evidence="1 8">Cytoplasm</location>
    </subcellularLocation>
</comment>
<dbReference type="GO" id="GO:0006400">
    <property type="term" value="P:tRNA modification"/>
    <property type="evidence" value="ECO:0007669"/>
    <property type="project" value="UniProtKB-UniRule"/>
</dbReference>
<dbReference type="NCBIfam" id="TIGR02432">
    <property type="entry name" value="lysidine_TilS_N"/>
    <property type="match status" value="1"/>
</dbReference>
<dbReference type="InterPro" id="IPR012795">
    <property type="entry name" value="tRNA_Ile_lys_synt_N"/>
</dbReference>
<keyword evidence="3 8" id="KW-0436">Ligase</keyword>
<dbReference type="GO" id="GO:0032267">
    <property type="term" value="F:tRNA(Ile)-lysidine synthase activity"/>
    <property type="evidence" value="ECO:0007669"/>
    <property type="project" value="UniProtKB-EC"/>
</dbReference>
<keyword evidence="5 8" id="KW-0547">Nucleotide-binding</keyword>
<comment type="domain">
    <text evidence="8">The N-terminal region contains the highly conserved SGGXDS motif, predicted to be a P-loop motif involved in ATP binding.</text>
</comment>
<comment type="caution">
    <text evidence="10">The sequence shown here is derived from an EMBL/GenBank/DDBJ whole genome shotgun (WGS) entry which is preliminary data.</text>
</comment>
<dbReference type="SUPFAM" id="SSF52402">
    <property type="entry name" value="Adenine nucleotide alpha hydrolases-like"/>
    <property type="match status" value="1"/>
</dbReference>
<evidence type="ECO:0000256" key="5">
    <source>
        <dbReference type="ARBA" id="ARBA00022741"/>
    </source>
</evidence>
<keyword evidence="6 8" id="KW-0067">ATP-binding</keyword>
<dbReference type="GO" id="GO:0005524">
    <property type="term" value="F:ATP binding"/>
    <property type="evidence" value="ECO:0007669"/>
    <property type="project" value="UniProtKB-UniRule"/>
</dbReference>
<dbReference type="PANTHER" id="PTHR43033:SF1">
    <property type="entry name" value="TRNA(ILE)-LYSIDINE SYNTHASE-RELATED"/>
    <property type="match status" value="1"/>
</dbReference>
<keyword evidence="4 8" id="KW-0819">tRNA processing</keyword>
<evidence type="ECO:0000256" key="6">
    <source>
        <dbReference type="ARBA" id="ARBA00022840"/>
    </source>
</evidence>
<organism evidence="10 11">
    <name type="scientific">Streptococcus zalophi</name>
    <dbReference type="NCBI Taxonomy" id="640031"/>
    <lineage>
        <taxon>Bacteria</taxon>
        <taxon>Bacillati</taxon>
        <taxon>Bacillota</taxon>
        <taxon>Bacilli</taxon>
        <taxon>Lactobacillales</taxon>
        <taxon>Streptococcaceae</taxon>
        <taxon>Streptococcus</taxon>
    </lineage>
</organism>